<organism evidence="3 4">
    <name type="scientific">Caenorhabditis auriculariae</name>
    <dbReference type="NCBI Taxonomy" id="2777116"/>
    <lineage>
        <taxon>Eukaryota</taxon>
        <taxon>Metazoa</taxon>
        <taxon>Ecdysozoa</taxon>
        <taxon>Nematoda</taxon>
        <taxon>Chromadorea</taxon>
        <taxon>Rhabditida</taxon>
        <taxon>Rhabditina</taxon>
        <taxon>Rhabditomorpha</taxon>
        <taxon>Rhabditoidea</taxon>
        <taxon>Rhabditidae</taxon>
        <taxon>Peloderinae</taxon>
        <taxon>Caenorhabditis</taxon>
    </lineage>
</organism>
<dbReference type="GO" id="GO:0030139">
    <property type="term" value="C:endocytic vesicle"/>
    <property type="evidence" value="ECO:0007669"/>
    <property type="project" value="TreeGrafter"/>
</dbReference>
<comment type="similarity">
    <text evidence="1">Belongs to the HEATR5 family.</text>
</comment>
<feature type="compositionally biased region" description="Basic and acidic residues" evidence="2">
    <location>
        <begin position="1144"/>
        <end position="1153"/>
    </location>
</feature>
<evidence type="ECO:0000313" key="3">
    <source>
        <dbReference type="EMBL" id="CAD6191634.1"/>
    </source>
</evidence>
<proteinExistence type="inferred from homology"/>
<dbReference type="GO" id="GO:0005794">
    <property type="term" value="C:Golgi apparatus"/>
    <property type="evidence" value="ECO:0007669"/>
    <property type="project" value="TreeGrafter"/>
</dbReference>
<feature type="compositionally biased region" description="Acidic residues" evidence="2">
    <location>
        <begin position="1154"/>
        <end position="1167"/>
    </location>
</feature>
<dbReference type="Pfam" id="PF25468">
    <property type="entry name" value="HEAT_HEATR5A"/>
    <property type="match status" value="1"/>
</dbReference>
<reference evidence="3" key="1">
    <citation type="submission" date="2020-10" db="EMBL/GenBank/DDBJ databases">
        <authorList>
            <person name="Kikuchi T."/>
        </authorList>
    </citation>
    <scope>NUCLEOTIDE SEQUENCE</scope>
    <source>
        <strain evidence="3">NKZ352</strain>
    </source>
</reference>
<dbReference type="Pfam" id="PF20210">
    <property type="entry name" value="Laa1_Sip1_HTR5"/>
    <property type="match status" value="1"/>
</dbReference>
<dbReference type="InterPro" id="IPR016024">
    <property type="entry name" value="ARM-type_fold"/>
</dbReference>
<dbReference type="PANTHER" id="PTHR21663:SF0">
    <property type="entry name" value="HEAT REPEAT-CONTAINING PROTEIN 5B"/>
    <property type="match status" value="1"/>
</dbReference>
<feature type="region of interest" description="Disordered" evidence="2">
    <location>
        <begin position="1144"/>
        <end position="1170"/>
    </location>
</feature>
<dbReference type="Gene3D" id="1.25.10.10">
    <property type="entry name" value="Leucine-rich Repeat Variant"/>
    <property type="match status" value="3"/>
</dbReference>
<dbReference type="GO" id="GO:0005829">
    <property type="term" value="C:cytosol"/>
    <property type="evidence" value="ECO:0007669"/>
    <property type="project" value="GOC"/>
</dbReference>
<dbReference type="GO" id="GO:0008104">
    <property type="term" value="P:intracellular protein localization"/>
    <property type="evidence" value="ECO:0007669"/>
    <property type="project" value="TreeGrafter"/>
</dbReference>
<dbReference type="OrthoDB" id="192608at2759"/>
<dbReference type="InterPro" id="IPR011989">
    <property type="entry name" value="ARM-like"/>
</dbReference>
<accession>A0A8S1H824</accession>
<protein>
    <recommendedName>
        <fullName evidence="5">HEAT repeat-containing protein 5B</fullName>
    </recommendedName>
</protein>
<dbReference type="GO" id="GO:0042147">
    <property type="term" value="P:retrograde transport, endosome to Golgi"/>
    <property type="evidence" value="ECO:0007669"/>
    <property type="project" value="TreeGrafter"/>
</dbReference>
<comment type="caution">
    <text evidence="3">The sequence shown here is derived from an EMBL/GenBank/DDBJ whole genome shotgun (WGS) entry which is preliminary data.</text>
</comment>
<keyword evidence="4" id="KW-1185">Reference proteome</keyword>
<dbReference type="Proteomes" id="UP000835052">
    <property type="component" value="Unassembled WGS sequence"/>
</dbReference>
<evidence type="ECO:0000256" key="2">
    <source>
        <dbReference type="SAM" id="MobiDB-lite"/>
    </source>
</evidence>
<evidence type="ECO:0000313" key="4">
    <source>
        <dbReference type="Proteomes" id="UP000835052"/>
    </source>
</evidence>
<evidence type="ECO:0000256" key="1">
    <source>
        <dbReference type="ARBA" id="ARBA00008304"/>
    </source>
</evidence>
<dbReference type="SUPFAM" id="SSF48371">
    <property type="entry name" value="ARM repeat"/>
    <property type="match status" value="2"/>
</dbReference>
<sequence length="2008" mass="218371">MWVSPCMFHIQKIIISSRCIARVYLLGDSSALFGTINCCNDTLRVKDDSPAQTQAKLSALSCLAALYENAGRLVGRTYEESFQLMQKWMKSAESQSRALIMNTLTSMVKGLGNGGSTVHKDIYKLAKTAITDRAIYVKVSAAECLTALVPLYTPLFTTELEAACTLCVKAFDGATYELRFSVARFMATLVATSLQPPPGATISGKSNQPVPVKAASLEESLQLLAAGFLRGGIGGFLKGSSGGAVVAGGQKDVRIGVAMAHVEMIRELGSTWLEKNLGAVCQHLIDLAARCGHLAYSTNPAQISEASTLRRCVSYMVRSTIGTMLGENAQLAACKHLGALLAHHINSFDYSVEPGAERSLGSDAYASGYAATVAVLELSALVRQIGTAVTPLFVEASGIMEPVFACLLHPVTATRLATAWCLRCVTIAVPSQLTPLIERCISRLDHMKSSSDAISGYSLALASLVSGSADCKLGIPYAKPVQVLNCAENMLKTATQQSRLAIAKLEAGWNLIYALVSLNSPLMKEHMDKIITLWRAAFPRSAKEAEAEKSRGDSFSWQCAMVSQAGALSVMCGVASQPELATRDNAVASMLLPIECSLVMMSHVGSLIRTYGGRMRQLNSLVRIRLYKLLMLLPPRTYESCYVSLLRELVADITMSDNGQSSLMTSLPNQLCSGAEQILLSPWFGTTDQAMVEDMMQTISCDLGAMGDDVTCVISSSAERVEDLWPEKDSTQLECLDAAIQAYGKVFPLVATKHKVQITEHFGEVVKNCKNAARQQAIHLNVLTAAMLAYKSLCEQRSPRVDNEQLQKASVALIVPALSSSMGVTRFMAAEALARLAQAVAVPQFVASMAQYCFDKLKTCRDAPNRAGHSLALGCLHRHVGSLGSGQHLNTGVSVVLALAQDTSFPGVQSWSLVAMALIAETGGGMFRGFVELVLSVCLKLLLSTPSANVEVVQGIGKLLTALITCVGPELACAGVIDGVRTSLLAACAIQLAHPDPSIRAEAISGLQQMHLFAPRYVHLSQLVVDICSLLSSQHLAIRKAAVSCLRQLVQREAREVREHAQVLVPQGVVDESRKLPLPDTGLEGALFGMLDVEIHSEIRSQIQETLISLVQGTSSELLNNWLSLCKDILATSNDNVRSTLIVEEKPRDKAGDDAEDDEDEGGDDDVNLAGTHSAIVGKGRLQPRWSTKVFATEIVQRLMSVCDTERAHLDLALAKELQMTSGGRCDYLVLHLSDLVRMSFMGATSDNSQLRLAGLRSLQDVINRFSTVLEPEFPGHVILEQFQAQVGAALRPAFTDDTPSHVTAAACQVCSTWIGSGVARDLNDLRRVHHLLVSSLSKLKHGSINTQLYSESAATLEKLSILKAWAEVYVTAVRQEESRRDDRTDELNDNYDDGSCRESLLSLVEPELEALIAYWLASLRDAAMLSLPLHFSNQLPTSGGAFFTLQSAEMCREYYRTSWPPILLATATWLGTRNFELPTEISNGVWVDEGKESRFYLLLGIAVEALSNRTSNLEDVTVQMAVRTITSLVSCEWCQLHLMSEMGIAIEVLNVLHRLILTRDNLTTQALCVECASAIIDAARAAIRATSSRDLENGNVEMNAEKLPASLFSGNETGIGPPNEPTITYTALELCLCTIVRQMPQINATQMKSRSLAPLHLRRLGRLPAESSHLIIRSMQIIVQIPSLCSSSSRIEVLPVVMYLMVGFVRETARIDEHAVVPLIPPGHLTAVAASALQAIRTLASAAPADATLDDWKMIMRSAFYSLLVLTDEDSRIDQCVVMLATVVFATSAPCDVITLHADSFRRFVALLRRQLHSEHVAVRIKALQSIASIFSRRAFGATFVRQLARDVMQVIRPYVAANNGKIQQFSEDDVLITQEAVKALEVLIMIADDKKRTALVSILVQCLVRLLRATSSDEWRQLNSVDRKLHEASIGRLNAAASLWPKEFKKVVEWNADLKSRLEKALLLQTSRHAMAQSARSKAAEIETTTTVQKPKIKLMDFNSFNTAAS</sequence>
<dbReference type="EMBL" id="CAJGYM010000022">
    <property type="protein sequence ID" value="CAD6191634.1"/>
    <property type="molecule type" value="Genomic_DNA"/>
</dbReference>
<dbReference type="InterPro" id="IPR040108">
    <property type="entry name" value="Laa1/Sip1/HEATR5"/>
</dbReference>
<dbReference type="GO" id="GO:0016020">
    <property type="term" value="C:membrane"/>
    <property type="evidence" value="ECO:0007669"/>
    <property type="project" value="TreeGrafter"/>
</dbReference>
<dbReference type="GO" id="GO:0006897">
    <property type="term" value="P:endocytosis"/>
    <property type="evidence" value="ECO:0007669"/>
    <property type="project" value="TreeGrafter"/>
</dbReference>
<name>A0A8S1H824_9PELO</name>
<dbReference type="InterPro" id="IPR046837">
    <property type="entry name" value="Laa1/Sip1/HEATR5-like_HEAT"/>
</dbReference>
<gene>
    <name evidence="3" type="ORF">CAUJ_LOCUS7553</name>
</gene>
<dbReference type="PANTHER" id="PTHR21663">
    <property type="entry name" value="HYPOTHETICAL HEAT DOMAIN-CONTAINING"/>
    <property type="match status" value="1"/>
</dbReference>
<evidence type="ECO:0008006" key="5">
    <source>
        <dbReference type="Google" id="ProtNLM"/>
    </source>
</evidence>